<dbReference type="Proteomes" id="UP000308186">
    <property type="component" value="Unassembled WGS sequence"/>
</dbReference>
<accession>A0AAX2UZX4</accession>
<evidence type="ECO:0000313" key="1">
    <source>
        <dbReference type="EMBL" id="TNF65664.1"/>
    </source>
</evidence>
<gene>
    <name evidence="1" type="ORF">FBF48_10355</name>
</gene>
<reference evidence="1 2" key="1">
    <citation type="submission" date="2019-06" db="EMBL/GenBank/DDBJ databases">
        <title>Genome Announcement To Ensure Probiotic Safety of Streptococcus salivarius UBSS01.</title>
        <authorList>
            <person name="Sulthana A."/>
            <person name="Lakshmi S.G."/>
            <person name="Madempudi R.S."/>
        </authorList>
    </citation>
    <scope>NUCLEOTIDE SEQUENCE [LARGE SCALE GENOMIC DNA]</scope>
    <source>
        <strain evidence="1 2">UBSS01</strain>
    </source>
</reference>
<comment type="caution">
    <text evidence="1">The sequence shown here is derived from an EMBL/GenBank/DDBJ whole genome shotgun (WGS) entry which is preliminary data.</text>
</comment>
<name>A0AAX2UZX4_STRSL</name>
<evidence type="ECO:0000313" key="2">
    <source>
        <dbReference type="Proteomes" id="UP000308186"/>
    </source>
</evidence>
<protein>
    <submittedName>
        <fullName evidence="1">Uncharacterized protein</fullName>
    </submittedName>
</protein>
<dbReference type="EMBL" id="VDCW01000025">
    <property type="protein sequence ID" value="TNF65664.1"/>
    <property type="molecule type" value="Genomic_DNA"/>
</dbReference>
<organism evidence="1 2">
    <name type="scientific">Streptococcus salivarius</name>
    <dbReference type="NCBI Taxonomy" id="1304"/>
    <lineage>
        <taxon>Bacteria</taxon>
        <taxon>Bacillati</taxon>
        <taxon>Bacillota</taxon>
        <taxon>Bacilli</taxon>
        <taxon>Lactobacillales</taxon>
        <taxon>Streptococcaceae</taxon>
        <taxon>Streptococcus</taxon>
    </lineage>
</organism>
<dbReference type="RefSeq" id="WP_139724880.1">
    <property type="nucleotide sequence ID" value="NZ_VDCW01000025.1"/>
</dbReference>
<sequence length="125" mass="13545">MANEWRDYTGGPIPVGTTHVQRASGDVADYAPGVTDLFGDIIRYYGPDVAPAPDVVPPIYPQDYAAVVQRCAAAILAGERVAFTHPAGYSRCDMDIPDVKGPDLTHEYSPLKLLKWIAAQVPKAY</sequence>
<proteinExistence type="predicted"/>
<dbReference type="AlphaFoldDB" id="A0AAX2UZX4"/>